<sequence>MIRLASYNVHKCLGMDRRRQPGRIVTVLNALNADVVALQEVDHRLGQRPTALPPGLIADHTDLSPLPFALGPQSLGWHGQTILVRRSLTVSAIRRLELPGLEPRGAIMAEVETDHGPIRVVGAHLGLIRRYRLMQLAAIRAALGHRTPMPTAILGDFNDWSRRGSGMALGPEYRMHTPGPSFPAPRPMGSLDRIAIGGGLHLHDSGTHATAPARIASDHLPIWAEVTLSGPATIAPAAASGQHGR</sequence>
<keyword evidence="2" id="KW-0378">Hydrolase</keyword>
<feature type="domain" description="Endonuclease/exonuclease/phosphatase" evidence="1">
    <location>
        <begin position="5"/>
        <end position="219"/>
    </location>
</feature>
<dbReference type="Proteomes" id="UP000238338">
    <property type="component" value="Unassembled WGS sequence"/>
</dbReference>
<gene>
    <name evidence="2" type="ORF">LX70_00543</name>
</gene>
<dbReference type="InterPro" id="IPR005135">
    <property type="entry name" value="Endo/exonuclease/phosphatase"/>
</dbReference>
<dbReference type="PANTHER" id="PTHR14859">
    <property type="entry name" value="CALCOFLUOR WHITE HYPERSENSITIVE PROTEIN PRECURSOR"/>
    <property type="match status" value="1"/>
</dbReference>
<proteinExistence type="predicted"/>
<dbReference type="GO" id="GO:0004519">
    <property type="term" value="F:endonuclease activity"/>
    <property type="evidence" value="ECO:0007669"/>
    <property type="project" value="UniProtKB-KW"/>
</dbReference>
<dbReference type="Pfam" id="PF03372">
    <property type="entry name" value="Exo_endo_phos"/>
    <property type="match status" value="1"/>
</dbReference>
<dbReference type="EMBL" id="PVEP01000001">
    <property type="protein sequence ID" value="PQV58731.1"/>
    <property type="molecule type" value="Genomic_DNA"/>
</dbReference>
<keyword evidence="2" id="KW-0255">Endonuclease</keyword>
<keyword evidence="2" id="KW-0540">Nuclease</keyword>
<evidence type="ECO:0000313" key="2">
    <source>
        <dbReference type="EMBL" id="PQV58731.1"/>
    </source>
</evidence>
<dbReference type="GO" id="GO:0004527">
    <property type="term" value="F:exonuclease activity"/>
    <property type="evidence" value="ECO:0007669"/>
    <property type="project" value="UniProtKB-KW"/>
</dbReference>
<dbReference type="InterPro" id="IPR036691">
    <property type="entry name" value="Endo/exonu/phosph_ase_sf"/>
</dbReference>
<dbReference type="OrthoDB" id="9813425at2"/>
<evidence type="ECO:0000259" key="1">
    <source>
        <dbReference type="Pfam" id="PF03372"/>
    </source>
</evidence>
<protein>
    <submittedName>
        <fullName evidence="2">Endonuclease/exonuclease/phosphatase family metal-dependent hydrolase</fullName>
    </submittedName>
</protein>
<dbReference type="PANTHER" id="PTHR14859:SF15">
    <property type="entry name" value="ENDONUCLEASE_EXONUCLEASE_PHOSPHATASE DOMAIN-CONTAINING PROTEIN"/>
    <property type="match status" value="1"/>
</dbReference>
<dbReference type="RefSeq" id="WP_105512983.1">
    <property type="nucleotide sequence ID" value="NZ_PVEP01000001.1"/>
</dbReference>
<dbReference type="Gene3D" id="3.60.10.10">
    <property type="entry name" value="Endonuclease/exonuclease/phosphatase"/>
    <property type="match status" value="1"/>
</dbReference>
<organism evidence="2 3">
    <name type="scientific">Albidovulum denitrificans</name>
    <dbReference type="NCBI Taxonomy" id="404881"/>
    <lineage>
        <taxon>Bacteria</taxon>
        <taxon>Pseudomonadati</taxon>
        <taxon>Pseudomonadota</taxon>
        <taxon>Alphaproteobacteria</taxon>
        <taxon>Rhodobacterales</taxon>
        <taxon>Paracoccaceae</taxon>
        <taxon>Albidovulum</taxon>
    </lineage>
</organism>
<accession>A0A2S8SD00</accession>
<name>A0A2S8SD00_9RHOB</name>
<keyword evidence="3" id="KW-1185">Reference proteome</keyword>
<dbReference type="AlphaFoldDB" id="A0A2S8SD00"/>
<keyword evidence="2" id="KW-0269">Exonuclease</keyword>
<dbReference type="SUPFAM" id="SSF56219">
    <property type="entry name" value="DNase I-like"/>
    <property type="match status" value="1"/>
</dbReference>
<reference evidence="2 3" key="1">
    <citation type="submission" date="2018-02" db="EMBL/GenBank/DDBJ databases">
        <title>Genomic Encyclopedia of Archaeal and Bacterial Type Strains, Phase II (KMG-II): from individual species to whole genera.</title>
        <authorList>
            <person name="Goeker M."/>
        </authorList>
    </citation>
    <scope>NUCLEOTIDE SEQUENCE [LARGE SCALE GENOMIC DNA]</scope>
    <source>
        <strain evidence="2 3">DSM 18921</strain>
    </source>
</reference>
<dbReference type="GO" id="GO:0016020">
    <property type="term" value="C:membrane"/>
    <property type="evidence" value="ECO:0007669"/>
    <property type="project" value="GOC"/>
</dbReference>
<dbReference type="InterPro" id="IPR051916">
    <property type="entry name" value="GPI-anchor_lipid_remodeler"/>
</dbReference>
<evidence type="ECO:0000313" key="3">
    <source>
        <dbReference type="Proteomes" id="UP000238338"/>
    </source>
</evidence>
<comment type="caution">
    <text evidence="2">The sequence shown here is derived from an EMBL/GenBank/DDBJ whole genome shotgun (WGS) entry which is preliminary data.</text>
</comment>
<dbReference type="GO" id="GO:0006506">
    <property type="term" value="P:GPI anchor biosynthetic process"/>
    <property type="evidence" value="ECO:0007669"/>
    <property type="project" value="TreeGrafter"/>
</dbReference>